<keyword evidence="4" id="KW-0862">Zinc</keyword>
<evidence type="ECO:0000256" key="3">
    <source>
        <dbReference type="ARBA" id="ARBA00022692"/>
    </source>
</evidence>
<dbReference type="GO" id="GO:0016020">
    <property type="term" value="C:membrane"/>
    <property type="evidence" value="ECO:0007669"/>
    <property type="project" value="InterPro"/>
</dbReference>
<dbReference type="GO" id="GO:0005385">
    <property type="term" value="F:zinc ion transmembrane transporter activity"/>
    <property type="evidence" value="ECO:0007669"/>
    <property type="project" value="TreeGrafter"/>
</dbReference>
<keyword evidence="6 13" id="KW-0472">Membrane</keyword>
<organism evidence="14 15">
    <name type="scientific">Galemys pyrenaicus</name>
    <name type="common">Iberian desman</name>
    <name type="synonym">Pyrenean desman</name>
    <dbReference type="NCBI Taxonomy" id="202257"/>
    <lineage>
        <taxon>Eukaryota</taxon>
        <taxon>Metazoa</taxon>
        <taxon>Chordata</taxon>
        <taxon>Craniata</taxon>
        <taxon>Vertebrata</taxon>
        <taxon>Euteleostomi</taxon>
        <taxon>Mammalia</taxon>
        <taxon>Eutheria</taxon>
        <taxon>Laurasiatheria</taxon>
        <taxon>Eulipotyphla</taxon>
        <taxon>Talpidae</taxon>
        <taxon>Galemys</taxon>
    </lineage>
</organism>
<evidence type="ECO:0000256" key="6">
    <source>
        <dbReference type="ARBA" id="ARBA00023136"/>
    </source>
</evidence>
<feature type="transmembrane region" description="Helical" evidence="13">
    <location>
        <begin position="378"/>
        <end position="398"/>
    </location>
</feature>
<comment type="caution">
    <text evidence="14">The sequence shown here is derived from an EMBL/GenBank/DDBJ whole genome shotgun (WGS) entry which is preliminary data.</text>
</comment>
<dbReference type="Proteomes" id="UP000700334">
    <property type="component" value="Unassembled WGS sequence"/>
</dbReference>
<name>A0A8J6DL42_GALPY</name>
<feature type="transmembrane region" description="Helical" evidence="13">
    <location>
        <begin position="137"/>
        <end position="159"/>
    </location>
</feature>
<evidence type="ECO:0000313" key="14">
    <source>
        <dbReference type="EMBL" id="KAG8512166.1"/>
    </source>
</evidence>
<evidence type="ECO:0000256" key="12">
    <source>
        <dbReference type="SAM" id="MobiDB-lite"/>
    </source>
</evidence>
<dbReference type="Pfam" id="PF02535">
    <property type="entry name" value="Zip"/>
    <property type="match status" value="1"/>
</dbReference>
<dbReference type="GO" id="GO:0005794">
    <property type="term" value="C:Golgi apparatus"/>
    <property type="evidence" value="ECO:0007669"/>
    <property type="project" value="UniProtKB-SubCell"/>
</dbReference>
<dbReference type="PANTHER" id="PTHR16950">
    <property type="entry name" value="ZINC TRANSPORTER SLC39A7 HISTIDINE-RICH MEMBRANE PROTEIN KE4"/>
    <property type="match status" value="1"/>
</dbReference>
<dbReference type="AlphaFoldDB" id="A0A8J6DL42"/>
<dbReference type="GO" id="GO:0006882">
    <property type="term" value="P:intracellular zinc ion homeostasis"/>
    <property type="evidence" value="ECO:0007669"/>
    <property type="project" value="TreeGrafter"/>
</dbReference>
<sequence>MRSTARPLRLYRSFSIVMARGLGAPHRVAVGLLTWAALGLLVAGHGGHGELHEDPHEDFHGHGHSHRHSHEDFHHGHSHAHGHGHTHESIWHGHTHGHDHGHSHEDLHHGHSHVHSHGGYGESGAPGIKQDLDTVTLWAYALGATVLISAAPFFVLFLIPVESNSPRHRSLLQILLSFASGGLLGDAFLHLIPHALEHSSKEKQSSEEEEKDAGGSKKRKGENMGPKDGPVRSQNSEEEKAGSDLRVSGYLNLAADLAHNFTDGLAIGASFRAGRGLGILTTMTVLLHEVPHEVGDFAILVQSGCSKKQAMRLQLLTAIGALAGTACALLTEGGAVGSEVASGAGPGWVLPFTAGGFIYVATVSVLPELLREASPLQSLLEVLGLLGGVLMMVLIAHLE</sequence>
<keyword evidence="3 13" id="KW-0812">Transmembrane</keyword>
<keyword evidence="15" id="KW-1185">Reference proteome</keyword>
<comment type="subcellular location">
    <subcellularLocation>
        <location evidence="1">Golgi apparatus</location>
        <location evidence="1">cis-Golgi network membrane</location>
        <topology evidence="1">Multi-pass membrane protein</topology>
    </subcellularLocation>
</comment>
<keyword evidence="5 13" id="KW-1133">Transmembrane helix</keyword>
<evidence type="ECO:0000256" key="13">
    <source>
        <dbReference type="SAM" id="Phobius"/>
    </source>
</evidence>
<feature type="transmembrane region" description="Helical" evidence="13">
    <location>
        <begin position="315"/>
        <end position="336"/>
    </location>
</feature>
<feature type="compositionally biased region" description="Basic and acidic residues" evidence="12">
    <location>
        <begin position="49"/>
        <end position="61"/>
    </location>
</feature>
<comment type="catalytic activity">
    <reaction evidence="7">
        <text>Zn(2+)(in) = Zn(2+)(out)</text>
        <dbReference type="Rhea" id="RHEA:29351"/>
        <dbReference type="ChEBI" id="CHEBI:29105"/>
    </reaction>
</comment>
<evidence type="ECO:0000256" key="10">
    <source>
        <dbReference type="ARBA" id="ARBA00042780"/>
    </source>
</evidence>
<keyword evidence="2" id="KW-0813">Transport</keyword>
<evidence type="ECO:0000256" key="9">
    <source>
        <dbReference type="ARBA" id="ARBA00039859"/>
    </source>
</evidence>
<evidence type="ECO:0000313" key="15">
    <source>
        <dbReference type="Proteomes" id="UP000700334"/>
    </source>
</evidence>
<feature type="region of interest" description="Disordered" evidence="12">
    <location>
        <begin position="49"/>
        <end position="125"/>
    </location>
</feature>
<gene>
    <name evidence="14" type="ORF">J0S82_011296</name>
</gene>
<feature type="compositionally biased region" description="Basic and acidic residues" evidence="12">
    <location>
        <begin position="85"/>
        <end position="109"/>
    </location>
</feature>
<reference evidence="14" key="1">
    <citation type="journal article" date="2021" name="Evol. Appl.">
        <title>The genome of the Pyrenean desman and the effects of bottlenecks and inbreeding on the genomic landscape of an endangered species.</title>
        <authorList>
            <person name="Escoda L."/>
            <person name="Castresana J."/>
        </authorList>
    </citation>
    <scope>NUCLEOTIDE SEQUENCE</scope>
    <source>
        <strain evidence="14">IBE-C5619</strain>
    </source>
</reference>
<evidence type="ECO:0000256" key="1">
    <source>
        <dbReference type="ARBA" id="ARBA00004257"/>
    </source>
</evidence>
<keyword evidence="4" id="KW-0406">Ion transport</keyword>
<evidence type="ECO:0000256" key="2">
    <source>
        <dbReference type="ARBA" id="ARBA00022448"/>
    </source>
</evidence>
<evidence type="ECO:0000256" key="8">
    <source>
        <dbReference type="ARBA" id="ARBA00038485"/>
    </source>
</evidence>
<evidence type="ECO:0000256" key="5">
    <source>
        <dbReference type="ARBA" id="ARBA00022989"/>
    </source>
</evidence>
<accession>A0A8J6DL42</accession>
<dbReference type="EMBL" id="JAGFMF010011803">
    <property type="protein sequence ID" value="KAG8512166.1"/>
    <property type="molecule type" value="Genomic_DNA"/>
</dbReference>
<proteinExistence type="inferred from homology"/>
<evidence type="ECO:0000256" key="11">
    <source>
        <dbReference type="ARBA" id="ARBA00043053"/>
    </source>
</evidence>
<protein>
    <recommendedName>
        <fullName evidence="9">Zinc transporter SLC39A7</fullName>
    </recommendedName>
    <alternativeName>
        <fullName evidence="10">Solute carrier family 39 member 7</fullName>
    </alternativeName>
    <alternativeName>
        <fullName evidence="11">Zrt-, Irt-like protein 7</fullName>
    </alternativeName>
</protein>
<keyword evidence="4" id="KW-0864">Zinc transport</keyword>
<dbReference type="OrthoDB" id="200954at2759"/>
<evidence type="ECO:0000256" key="7">
    <source>
        <dbReference type="ARBA" id="ARBA00034634"/>
    </source>
</evidence>
<feature type="transmembrane region" description="Helical" evidence="13">
    <location>
        <begin position="348"/>
        <end position="366"/>
    </location>
</feature>
<dbReference type="PANTHER" id="PTHR16950:SF25">
    <property type="entry name" value="ZINC TRANSPORTER SLC39A7"/>
    <property type="match status" value="1"/>
</dbReference>
<dbReference type="InterPro" id="IPR003689">
    <property type="entry name" value="ZIP"/>
</dbReference>
<comment type="similarity">
    <text evidence="8">Belongs to the ZIP transporter (TC 2.A.5) family. KE4/Catsup subfamily.</text>
</comment>
<evidence type="ECO:0000256" key="4">
    <source>
        <dbReference type="ARBA" id="ARBA00022906"/>
    </source>
</evidence>
<feature type="region of interest" description="Disordered" evidence="12">
    <location>
        <begin position="198"/>
        <end position="242"/>
    </location>
</feature>